<evidence type="ECO:0000313" key="2">
    <source>
        <dbReference type="EMBL" id="NNG39846.1"/>
    </source>
</evidence>
<protein>
    <submittedName>
        <fullName evidence="2">Lycopene cyclase domain-containing protein</fullName>
    </submittedName>
</protein>
<reference evidence="2 3" key="1">
    <citation type="submission" date="2020-05" db="EMBL/GenBank/DDBJ databases">
        <title>Flexivirga sp. ID2601S isolated from air conditioner.</title>
        <authorList>
            <person name="Kim D.H."/>
        </authorList>
    </citation>
    <scope>NUCLEOTIDE SEQUENCE [LARGE SCALE GENOMIC DNA]</scope>
    <source>
        <strain evidence="2 3">ID2601S</strain>
    </source>
</reference>
<evidence type="ECO:0000256" key="1">
    <source>
        <dbReference type="SAM" id="Phobius"/>
    </source>
</evidence>
<keyword evidence="1" id="KW-0472">Membrane</keyword>
<dbReference type="AlphaFoldDB" id="A0A849AJX9"/>
<keyword evidence="1" id="KW-1133">Transmembrane helix</keyword>
<dbReference type="EMBL" id="JABENB010000001">
    <property type="protein sequence ID" value="NNG39846.1"/>
    <property type="molecule type" value="Genomic_DNA"/>
</dbReference>
<proteinExistence type="predicted"/>
<sequence>MSYTLLAMIAVPVALAVDLLVLRTRLVLTARWWITYAVVLIGQFATNGWLTGRRIVTYDPSAIIGSNRSPFVGDGRLFWAPVEDLGFSFALVLLTLVSWTWWNAKAARQSVPD</sequence>
<evidence type="ECO:0000313" key="3">
    <source>
        <dbReference type="Proteomes" id="UP000557772"/>
    </source>
</evidence>
<feature type="transmembrane region" description="Helical" evidence="1">
    <location>
        <begin position="32"/>
        <end position="50"/>
    </location>
</feature>
<dbReference type="RefSeq" id="WP_171154980.1">
    <property type="nucleotide sequence ID" value="NZ_JABENB010000001.1"/>
</dbReference>
<dbReference type="Proteomes" id="UP000557772">
    <property type="component" value="Unassembled WGS sequence"/>
</dbReference>
<comment type="caution">
    <text evidence="2">The sequence shown here is derived from an EMBL/GenBank/DDBJ whole genome shotgun (WGS) entry which is preliminary data.</text>
</comment>
<gene>
    <name evidence="2" type="ORF">HJ588_11240</name>
</gene>
<keyword evidence="1" id="KW-0812">Transmembrane</keyword>
<keyword evidence="3" id="KW-1185">Reference proteome</keyword>
<organism evidence="2 3">
    <name type="scientific">Flexivirga aerilata</name>
    <dbReference type="NCBI Taxonomy" id="1656889"/>
    <lineage>
        <taxon>Bacteria</taxon>
        <taxon>Bacillati</taxon>
        <taxon>Actinomycetota</taxon>
        <taxon>Actinomycetes</taxon>
        <taxon>Micrococcales</taxon>
        <taxon>Dermacoccaceae</taxon>
        <taxon>Flexivirga</taxon>
    </lineage>
</organism>
<name>A0A849AJX9_9MICO</name>
<accession>A0A849AJX9</accession>
<feature type="transmembrane region" description="Helical" evidence="1">
    <location>
        <begin position="85"/>
        <end position="102"/>
    </location>
</feature>